<name>A0ABS6F0P7_9CLOT</name>
<feature type="domain" description="HTH cro/C1-type" evidence="2">
    <location>
        <begin position="80"/>
        <end position="98"/>
    </location>
</feature>
<keyword evidence="1" id="KW-0732">Signal</keyword>
<dbReference type="InterPro" id="IPR011105">
    <property type="entry name" value="Cell_wall_hydrolase_SleB"/>
</dbReference>
<evidence type="ECO:0000256" key="1">
    <source>
        <dbReference type="SAM" id="SignalP"/>
    </source>
</evidence>
<dbReference type="Gene3D" id="1.10.10.2520">
    <property type="entry name" value="Cell wall hydrolase SleB, domain 1"/>
    <property type="match status" value="1"/>
</dbReference>
<evidence type="ECO:0000313" key="5">
    <source>
        <dbReference type="Proteomes" id="UP000736583"/>
    </source>
</evidence>
<sequence>MGFKSLKSKMLIGSLLLLVSSSSYVQAATYTVKSGDSLYKIGKSFNTSYNTIISDNKLSSTMIYPGQKLYVNAPEHSVKSGDTLFKISKQYGVSLDELRRINNIYTNLIYPGQTILIPKSNAYTPNPVDNSQKPILNYSEGDLDLLARLVTAEAESEPYKAKVAVAAVVLNRVKSSRFPNSINDVIYEKSGGYYQFTPTLNGWINKPASAEAKKAAKEALYGSDPSNGALYYFDDTVTNTWLLSKPDAVTIGKLIFKY</sequence>
<reference evidence="4 5" key="1">
    <citation type="submission" date="2021-06" db="EMBL/GenBank/DDBJ databases">
        <authorList>
            <person name="Sun Q."/>
            <person name="Li D."/>
        </authorList>
    </citation>
    <scope>NUCLEOTIDE SEQUENCE [LARGE SCALE GENOMIC DNA]</scope>
    <source>
        <strain evidence="4 5">MSJ-4</strain>
    </source>
</reference>
<evidence type="ECO:0000259" key="2">
    <source>
        <dbReference type="PROSITE" id="PS50943"/>
    </source>
</evidence>
<feature type="chain" id="PRO_5047527294" evidence="1">
    <location>
        <begin position="28"/>
        <end position="258"/>
    </location>
</feature>
<dbReference type="Gene3D" id="3.10.350.10">
    <property type="entry name" value="LysM domain"/>
    <property type="match status" value="2"/>
</dbReference>
<dbReference type="SMART" id="SM00257">
    <property type="entry name" value="LysM"/>
    <property type="match status" value="2"/>
</dbReference>
<dbReference type="PROSITE" id="PS50943">
    <property type="entry name" value="HTH_CROC1"/>
    <property type="match status" value="1"/>
</dbReference>
<dbReference type="Pfam" id="PF07486">
    <property type="entry name" value="Hydrolase_2"/>
    <property type="match status" value="1"/>
</dbReference>
<dbReference type="InterPro" id="IPR001387">
    <property type="entry name" value="Cro/C1-type_HTH"/>
</dbReference>
<proteinExistence type="predicted"/>
<protein>
    <submittedName>
        <fullName evidence="4">LysM peptidoglycan-binding domain-containing protein</fullName>
    </submittedName>
</protein>
<feature type="domain" description="LysM" evidence="3">
    <location>
        <begin position="74"/>
        <end position="117"/>
    </location>
</feature>
<organism evidence="4 5">
    <name type="scientific">Clostridium simiarum</name>
    <dbReference type="NCBI Taxonomy" id="2841506"/>
    <lineage>
        <taxon>Bacteria</taxon>
        <taxon>Bacillati</taxon>
        <taxon>Bacillota</taxon>
        <taxon>Clostridia</taxon>
        <taxon>Eubacteriales</taxon>
        <taxon>Clostridiaceae</taxon>
        <taxon>Clostridium</taxon>
    </lineage>
</organism>
<dbReference type="EMBL" id="JAHLQL010000002">
    <property type="protein sequence ID" value="MBU5591955.1"/>
    <property type="molecule type" value="Genomic_DNA"/>
</dbReference>
<gene>
    <name evidence="4" type="ORF">KQI89_09260</name>
</gene>
<evidence type="ECO:0000259" key="3">
    <source>
        <dbReference type="PROSITE" id="PS51782"/>
    </source>
</evidence>
<dbReference type="PANTHER" id="PTHR33734:SF22">
    <property type="entry name" value="MEMBRANE-BOUND LYTIC MUREIN TRANSGLYCOSYLASE D"/>
    <property type="match status" value="1"/>
</dbReference>
<dbReference type="PANTHER" id="PTHR33734">
    <property type="entry name" value="LYSM DOMAIN-CONTAINING GPI-ANCHORED PROTEIN 2"/>
    <property type="match status" value="1"/>
</dbReference>
<dbReference type="InterPro" id="IPR018392">
    <property type="entry name" value="LysM"/>
</dbReference>
<dbReference type="PROSITE" id="PS51782">
    <property type="entry name" value="LYSM"/>
    <property type="match status" value="2"/>
</dbReference>
<dbReference type="Pfam" id="PF01476">
    <property type="entry name" value="LysM"/>
    <property type="match status" value="2"/>
</dbReference>
<dbReference type="RefSeq" id="WP_032120573.1">
    <property type="nucleotide sequence ID" value="NZ_JAHLQL010000002.1"/>
</dbReference>
<dbReference type="InterPro" id="IPR042047">
    <property type="entry name" value="SleB_dom1"/>
</dbReference>
<dbReference type="InterPro" id="IPR036779">
    <property type="entry name" value="LysM_dom_sf"/>
</dbReference>
<feature type="domain" description="LysM" evidence="3">
    <location>
        <begin position="28"/>
        <end position="71"/>
    </location>
</feature>
<dbReference type="CDD" id="cd00118">
    <property type="entry name" value="LysM"/>
    <property type="match status" value="2"/>
</dbReference>
<keyword evidence="5" id="KW-1185">Reference proteome</keyword>
<accession>A0ABS6F0P7</accession>
<evidence type="ECO:0000313" key="4">
    <source>
        <dbReference type="EMBL" id="MBU5591955.1"/>
    </source>
</evidence>
<dbReference type="Proteomes" id="UP000736583">
    <property type="component" value="Unassembled WGS sequence"/>
</dbReference>
<comment type="caution">
    <text evidence="4">The sequence shown here is derived from an EMBL/GenBank/DDBJ whole genome shotgun (WGS) entry which is preliminary data.</text>
</comment>
<feature type="signal peptide" evidence="1">
    <location>
        <begin position="1"/>
        <end position="27"/>
    </location>
</feature>
<dbReference type="SUPFAM" id="SSF54106">
    <property type="entry name" value="LysM domain"/>
    <property type="match status" value="2"/>
</dbReference>
<dbReference type="Gene3D" id="6.20.240.60">
    <property type="match status" value="1"/>
</dbReference>